<dbReference type="Proteomes" id="UP000182589">
    <property type="component" value="Unassembled WGS sequence"/>
</dbReference>
<dbReference type="InterPro" id="IPR036390">
    <property type="entry name" value="WH_DNA-bd_sf"/>
</dbReference>
<dbReference type="PANTHER" id="PTHR43537">
    <property type="entry name" value="TRANSCRIPTIONAL REGULATOR, GNTR FAMILY"/>
    <property type="match status" value="1"/>
</dbReference>
<dbReference type="EMBL" id="FNOJ01000006">
    <property type="protein sequence ID" value="SDW47422.1"/>
    <property type="molecule type" value="Genomic_DNA"/>
</dbReference>
<name>A0A1H2TU48_9BACL</name>
<dbReference type="Gene3D" id="1.10.10.10">
    <property type="entry name" value="Winged helix-like DNA-binding domain superfamily/Winged helix DNA-binding domain"/>
    <property type="match status" value="1"/>
</dbReference>
<reference evidence="6" key="1">
    <citation type="submission" date="2016-10" db="EMBL/GenBank/DDBJ databases">
        <authorList>
            <person name="Varghese N."/>
        </authorList>
    </citation>
    <scope>NUCLEOTIDE SEQUENCE [LARGE SCALE GENOMIC DNA]</scope>
    <source>
        <strain evidence="6">DSM 12489</strain>
    </source>
</reference>
<evidence type="ECO:0000313" key="6">
    <source>
        <dbReference type="Proteomes" id="UP000182589"/>
    </source>
</evidence>
<dbReference type="InterPro" id="IPR011711">
    <property type="entry name" value="GntR_C"/>
</dbReference>
<keyword evidence="3" id="KW-0804">Transcription</keyword>
<dbReference type="SMART" id="SM00345">
    <property type="entry name" value="HTH_GNTR"/>
    <property type="match status" value="1"/>
</dbReference>
<evidence type="ECO:0000313" key="5">
    <source>
        <dbReference type="EMBL" id="SDW47422.1"/>
    </source>
</evidence>
<dbReference type="GO" id="GO:0003677">
    <property type="term" value="F:DNA binding"/>
    <property type="evidence" value="ECO:0007669"/>
    <property type="project" value="UniProtKB-KW"/>
</dbReference>
<dbReference type="Pfam" id="PF07729">
    <property type="entry name" value="FCD"/>
    <property type="match status" value="1"/>
</dbReference>
<evidence type="ECO:0000259" key="4">
    <source>
        <dbReference type="PROSITE" id="PS50949"/>
    </source>
</evidence>
<dbReference type="Pfam" id="PF00392">
    <property type="entry name" value="GntR"/>
    <property type="match status" value="1"/>
</dbReference>
<dbReference type="SUPFAM" id="SSF48008">
    <property type="entry name" value="GntR ligand-binding domain-like"/>
    <property type="match status" value="1"/>
</dbReference>
<proteinExistence type="predicted"/>
<dbReference type="SMART" id="SM00895">
    <property type="entry name" value="FCD"/>
    <property type="match status" value="1"/>
</dbReference>
<evidence type="ECO:0000256" key="3">
    <source>
        <dbReference type="ARBA" id="ARBA00023163"/>
    </source>
</evidence>
<dbReference type="InterPro" id="IPR000524">
    <property type="entry name" value="Tscrpt_reg_HTH_GntR"/>
</dbReference>
<dbReference type="STRING" id="89784.SAMN04489725_106137"/>
<dbReference type="Gene3D" id="1.20.120.530">
    <property type="entry name" value="GntR ligand-binding domain-like"/>
    <property type="match status" value="1"/>
</dbReference>
<keyword evidence="6" id="KW-1185">Reference proteome</keyword>
<sequence>MGDEALRAVPSYFTCGMGSPLCLLQRGLQESQEFRKIRNVANLQPRLGGCFLPFVLTCIQVYAKIILALGRGGVGVIAGISYGEAKKTLGEQAYESIREEILSLRLYPGQTVYESDFTRMLNMSRTPVREAVRALSMERLIEVLPQRGMKIALISERQVEETRFVRESLEVSAVACLADKSGCPEVRANLEEALRRSLEEQRRCVQQEDAVRFLHADDQFHQVFLQVLGNITLASIVTQMRGHLNRVRMLSLFEPEAMIELVREHEQIVEAVLSADTDQAARAMRAHLGRLMEDLPIVKARYPDYFDASNGTAR</sequence>
<organism evidence="5 6">
    <name type="scientific">Alicyclobacillus hesperidum</name>
    <dbReference type="NCBI Taxonomy" id="89784"/>
    <lineage>
        <taxon>Bacteria</taxon>
        <taxon>Bacillati</taxon>
        <taxon>Bacillota</taxon>
        <taxon>Bacilli</taxon>
        <taxon>Bacillales</taxon>
        <taxon>Alicyclobacillaceae</taxon>
        <taxon>Alicyclobacillus</taxon>
    </lineage>
</organism>
<dbReference type="PROSITE" id="PS50949">
    <property type="entry name" value="HTH_GNTR"/>
    <property type="match status" value="1"/>
</dbReference>
<evidence type="ECO:0000256" key="2">
    <source>
        <dbReference type="ARBA" id="ARBA00023125"/>
    </source>
</evidence>
<keyword evidence="2 5" id="KW-0238">DNA-binding</keyword>
<protein>
    <submittedName>
        <fullName evidence="5">DNA-binding transcriptional regulator, GntR family</fullName>
    </submittedName>
</protein>
<dbReference type="GO" id="GO:0003700">
    <property type="term" value="F:DNA-binding transcription factor activity"/>
    <property type="evidence" value="ECO:0007669"/>
    <property type="project" value="InterPro"/>
</dbReference>
<accession>A0A1H2TU48</accession>
<feature type="domain" description="HTH gntR-type" evidence="4">
    <location>
        <begin position="87"/>
        <end position="154"/>
    </location>
</feature>
<dbReference type="AlphaFoldDB" id="A0A1H2TU48"/>
<dbReference type="SUPFAM" id="SSF46785">
    <property type="entry name" value="Winged helix' DNA-binding domain"/>
    <property type="match status" value="1"/>
</dbReference>
<dbReference type="PANTHER" id="PTHR43537:SF24">
    <property type="entry name" value="GLUCONATE OPERON TRANSCRIPTIONAL REPRESSOR"/>
    <property type="match status" value="1"/>
</dbReference>
<keyword evidence="1" id="KW-0805">Transcription regulation</keyword>
<evidence type="ECO:0000256" key="1">
    <source>
        <dbReference type="ARBA" id="ARBA00023015"/>
    </source>
</evidence>
<dbReference type="InterPro" id="IPR008920">
    <property type="entry name" value="TF_FadR/GntR_C"/>
</dbReference>
<dbReference type="InterPro" id="IPR036388">
    <property type="entry name" value="WH-like_DNA-bd_sf"/>
</dbReference>
<gene>
    <name evidence="5" type="ORF">SAMN04489725_106137</name>
</gene>